<dbReference type="InterPro" id="IPR052549">
    <property type="entry name" value="SpmB"/>
</dbReference>
<feature type="transmembrane region" description="Helical" evidence="1">
    <location>
        <begin position="44"/>
        <end position="68"/>
    </location>
</feature>
<feature type="transmembrane region" description="Helical" evidence="1">
    <location>
        <begin position="119"/>
        <end position="141"/>
    </location>
</feature>
<protein>
    <submittedName>
        <fullName evidence="3">Spore maturation protein</fullName>
    </submittedName>
</protein>
<feature type="transmembrane region" description="Helical" evidence="1">
    <location>
        <begin position="6"/>
        <end position="24"/>
    </location>
</feature>
<feature type="transmembrane region" description="Helical" evidence="1">
    <location>
        <begin position="153"/>
        <end position="175"/>
    </location>
</feature>
<keyword evidence="1" id="KW-0472">Membrane</keyword>
<reference evidence="3" key="1">
    <citation type="journal article" date="2021" name="PeerJ">
        <title>Extensive microbial diversity within the chicken gut microbiome revealed by metagenomics and culture.</title>
        <authorList>
            <person name="Gilroy R."/>
            <person name="Ravi A."/>
            <person name="Getino M."/>
            <person name="Pursley I."/>
            <person name="Horton D.L."/>
            <person name="Alikhan N.F."/>
            <person name="Baker D."/>
            <person name="Gharbi K."/>
            <person name="Hall N."/>
            <person name="Watson M."/>
            <person name="Adriaenssens E.M."/>
            <person name="Foster-Nyarko E."/>
            <person name="Jarju S."/>
            <person name="Secka A."/>
            <person name="Antonio M."/>
            <person name="Oren A."/>
            <person name="Chaudhuri R.R."/>
            <person name="La Ragione R."/>
            <person name="Hildebrand F."/>
            <person name="Pallen M.J."/>
        </authorList>
    </citation>
    <scope>NUCLEOTIDE SEQUENCE</scope>
    <source>
        <strain evidence="3">ChiSjej1B19-8411</strain>
    </source>
</reference>
<proteinExistence type="predicted"/>
<dbReference type="Proteomes" id="UP000886817">
    <property type="component" value="Unassembled WGS sequence"/>
</dbReference>
<evidence type="ECO:0000259" key="2">
    <source>
        <dbReference type="Pfam" id="PF07670"/>
    </source>
</evidence>
<evidence type="ECO:0000313" key="3">
    <source>
        <dbReference type="EMBL" id="HIX59867.1"/>
    </source>
</evidence>
<accession>A0A9D1WKL9</accession>
<evidence type="ECO:0000313" key="4">
    <source>
        <dbReference type="Proteomes" id="UP000886817"/>
    </source>
</evidence>
<dbReference type="InterPro" id="IPR011642">
    <property type="entry name" value="Gate_dom"/>
</dbReference>
<reference evidence="3" key="2">
    <citation type="submission" date="2021-04" db="EMBL/GenBank/DDBJ databases">
        <authorList>
            <person name="Gilroy R."/>
        </authorList>
    </citation>
    <scope>NUCLEOTIDE SEQUENCE</scope>
    <source>
        <strain evidence="3">ChiSjej1B19-8411</strain>
    </source>
</reference>
<dbReference type="PANTHER" id="PTHR35793:SF2">
    <property type="entry name" value="INNER MEMBRANE PROTEIN YJIG"/>
    <property type="match status" value="1"/>
</dbReference>
<dbReference type="EMBL" id="DXEX01000196">
    <property type="protein sequence ID" value="HIX59867.1"/>
    <property type="molecule type" value="Genomic_DNA"/>
</dbReference>
<sequence>MKVLTFFSYLVIPLFIFYIVALGFSRKRNVYEDFLEGAQDGLKLVFRLVPTLVGMLTATGILRASGFLDFVSGLLGRVTEKIGLAPELVPVAILRLFSNGAATGLVLDLFKEYGTDSLIGLTASIMMSCTETVFYTMSIYFTAAKITKTRYTLAGALAATAAGIAASVVIAPWVIR</sequence>
<keyword evidence="1" id="KW-0812">Transmembrane</keyword>
<name>A0A9D1WKL9_9FIRM</name>
<feature type="domain" description="Nucleoside transporter/FeoB GTPase Gate" evidence="2">
    <location>
        <begin position="45"/>
        <end position="145"/>
    </location>
</feature>
<dbReference type="AlphaFoldDB" id="A0A9D1WKL9"/>
<keyword evidence="1" id="KW-1133">Transmembrane helix</keyword>
<comment type="caution">
    <text evidence="3">The sequence shown here is derived from an EMBL/GenBank/DDBJ whole genome shotgun (WGS) entry which is preliminary data.</text>
</comment>
<dbReference type="GO" id="GO:0005886">
    <property type="term" value="C:plasma membrane"/>
    <property type="evidence" value="ECO:0007669"/>
    <property type="project" value="TreeGrafter"/>
</dbReference>
<dbReference type="Pfam" id="PF07670">
    <property type="entry name" value="Gate"/>
    <property type="match status" value="1"/>
</dbReference>
<dbReference type="PANTHER" id="PTHR35793">
    <property type="entry name" value="INNER MEMBRANE PROTEIN YJIG"/>
    <property type="match status" value="1"/>
</dbReference>
<organism evidence="3 4">
    <name type="scientific">Candidatus Blautia gallistercoris</name>
    <dbReference type="NCBI Taxonomy" id="2838490"/>
    <lineage>
        <taxon>Bacteria</taxon>
        <taxon>Bacillati</taxon>
        <taxon>Bacillota</taxon>
        <taxon>Clostridia</taxon>
        <taxon>Lachnospirales</taxon>
        <taxon>Lachnospiraceae</taxon>
        <taxon>Blautia</taxon>
    </lineage>
</organism>
<gene>
    <name evidence="3" type="ORF">IAA45_09165</name>
</gene>
<evidence type="ECO:0000256" key="1">
    <source>
        <dbReference type="SAM" id="Phobius"/>
    </source>
</evidence>